<dbReference type="PROSITE" id="PS52016">
    <property type="entry name" value="TONB_DEPENDENT_REC_3"/>
    <property type="match status" value="1"/>
</dbReference>
<evidence type="ECO:0000313" key="12">
    <source>
        <dbReference type="EMBL" id="GAA4442074.1"/>
    </source>
</evidence>
<dbReference type="Gene3D" id="2.60.40.1120">
    <property type="entry name" value="Carboxypeptidase-like, regulatory domain"/>
    <property type="match status" value="1"/>
</dbReference>
<dbReference type="InterPro" id="IPR037066">
    <property type="entry name" value="Plug_dom_sf"/>
</dbReference>
<dbReference type="EMBL" id="BAABEY010000026">
    <property type="protein sequence ID" value="GAA4442074.1"/>
    <property type="molecule type" value="Genomic_DNA"/>
</dbReference>
<keyword evidence="5 9" id="KW-0798">TonB box</keyword>
<comment type="caution">
    <text evidence="12">The sequence shown here is derived from an EMBL/GenBank/DDBJ whole genome shotgun (WGS) entry which is preliminary data.</text>
</comment>
<comment type="similarity">
    <text evidence="8 9">Belongs to the TonB-dependent receptor family.</text>
</comment>
<dbReference type="InterPro" id="IPR012910">
    <property type="entry name" value="Plug_dom"/>
</dbReference>
<dbReference type="InterPro" id="IPR000531">
    <property type="entry name" value="Beta-barrel_TonB"/>
</dbReference>
<dbReference type="Pfam" id="PF07715">
    <property type="entry name" value="Plug"/>
    <property type="match status" value="1"/>
</dbReference>
<accession>A0ABP8M1Y3</accession>
<dbReference type="InterPro" id="IPR036942">
    <property type="entry name" value="Beta-barrel_TonB_sf"/>
</dbReference>
<keyword evidence="13" id="KW-1185">Reference proteome</keyword>
<dbReference type="NCBIfam" id="TIGR04056">
    <property type="entry name" value="OMP_RagA_SusC"/>
    <property type="match status" value="1"/>
</dbReference>
<dbReference type="InterPro" id="IPR023996">
    <property type="entry name" value="TonB-dep_OMP_SusC/RagA"/>
</dbReference>
<comment type="subcellular location">
    <subcellularLocation>
        <location evidence="1 8">Cell outer membrane</location>
        <topology evidence="1 8">Multi-pass membrane protein</topology>
    </subcellularLocation>
</comment>
<evidence type="ECO:0000256" key="7">
    <source>
        <dbReference type="ARBA" id="ARBA00023237"/>
    </source>
</evidence>
<evidence type="ECO:0000256" key="5">
    <source>
        <dbReference type="ARBA" id="ARBA00023077"/>
    </source>
</evidence>
<proteinExistence type="inferred from homology"/>
<evidence type="ECO:0000256" key="6">
    <source>
        <dbReference type="ARBA" id="ARBA00023136"/>
    </source>
</evidence>
<evidence type="ECO:0000256" key="4">
    <source>
        <dbReference type="ARBA" id="ARBA00022692"/>
    </source>
</evidence>
<dbReference type="InterPro" id="IPR008969">
    <property type="entry name" value="CarboxyPept-like_regulatory"/>
</dbReference>
<keyword evidence="3 8" id="KW-1134">Transmembrane beta strand</keyword>
<dbReference type="SUPFAM" id="SSF56935">
    <property type="entry name" value="Porins"/>
    <property type="match status" value="1"/>
</dbReference>
<gene>
    <name evidence="12" type="ORF">GCM10023091_28250</name>
</gene>
<dbReference type="InterPro" id="IPR039426">
    <property type="entry name" value="TonB-dep_rcpt-like"/>
</dbReference>
<protein>
    <submittedName>
        <fullName evidence="12">SusC/RagA family TonB-linked outer membrane protein</fullName>
    </submittedName>
</protein>
<keyword evidence="4 8" id="KW-0812">Transmembrane</keyword>
<feature type="domain" description="TonB-dependent receptor-like beta-barrel" evidence="10">
    <location>
        <begin position="565"/>
        <end position="915"/>
    </location>
</feature>
<feature type="domain" description="TonB-dependent receptor plug" evidence="11">
    <location>
        <begin position="234"/>
        <end position="357"/>
    </location>
</feature>
<evidence type="ECO:0000259" key="10">
    <source>
        <dbReference type="Pfam" id="PF00593"/>
    </source>
</evidence>
<reference evidence="13" key="1">
    <citation type="journal article" date="2019" name="Int. J. Syst. Evol. Microbiol.">
        <title>The Global Catalogue of Microorganisms (GCM) 10K type strain sequencing project: providing services to taxonomists for standard genome sequencing and annotation.</title>
        <authorList>
            <consortium name="The Broad Institute Genomics Platform"/>
            <consortium name="The Broad Institute Genome Sequencing Center for Infectious Disease"/>
            <person name="Wu L."/>
            <person name="Ma J."/>
        </authorList>
    </citation>
    <scope>NUCLEOTIDE SEQUENCE [LARGE SCALE GENOMIC DNA]</scope>
    <source>
        <strain evidence="13">JCM 31920</strain>
    </source>
</reference>
<keyword evidence="6 8" id="KW-0472">Membrane</keyword>
<dbReference type="SUPFAM" id="SSF49464">
    <property type="entry name" value="Carboxypeptidase regulatory domain-like"/>
    <property type="match status" value="1"/>
</dbReference>
<dbReference type="NCBIfam" id="TIGR04057">
    <property type="entry name" value="SusC_RagA_signa"/>
    <property type="match status" value="1"/>
</dbReference>
<dbReference type="InterPro" id="IPR023997">
    <property type="entry name" value="TonB-dep_OMP_SusC/RagA_CS"/>
</dbReference>
<organism evidence="12 13">
    <name type="scientific">Ravibacter arvi</name>
    <dbReference type="NCBI Taxonomy" id="2051041"/>
    <lineage>
        <taxon>Bacteria</taxon>
        <taxon>Pseudomonadati</taxon>
        <taxon>Bacteroidota</taxon>
        <taxon>Cytophagia</taxon>
        <taxon>Cytophagales</taxon>
        <taxon>Spirosomataceae</taxon>
        <taxon>Ravibacter</taxon>
    </lineage>
</organism>
<dbReference type="Proteomes" id="UP001501508">
    <property type="component" value="Unassembled WGS sequence"/>
</dbReference>
<dbReference type="Pfam" id="PF13715">
    <property type="entry name" value="CarbopepD_reg_2"/>
    <property type="match status" value="1"/>
</dbReference>
<evidence type="ECO:0000256" key="2">
    <source>
        <dbReference type="ARBA" id="ARBA00022448"/>
    </source>
</evidence>
<dbReference type="Pfam" id="PF00593">
    <property type="entry name" value="TonB_dep_Rec_b-barrel"/>
    <property type="match status" value="1"/>
</dbReference>
<evidence type="ECO:0000256" key="1">
    <source>
        <dbReference type="ARBA" id="ARBA00004571"/>
    </source>
</evidence>
<evidence type="ECO:0000259" key="11">
    <source>
        <dbReference type="Pfam" id="PF07715"/>
    </source>
</evidence>
<evidence type="ECO:0000256" key="9">
    <source>
        <dbReference type="RuleBase" id="RU003357"/>
    </source>
</evidence>
<name>A0ABP8M1Y3_9BACT</name>
<dbReference type="Gene3D" id="2.40.170.20">
    <property type="entry name" value="TonB-dependent receptor, beta-barrel domain"/>
    <property type="match status" value="1"/>
</dbReference>
<keyword evidence="2 8" id="KW-0813">Transport</keyword>
<evidence type="ECO:0000256" key="8">
    <source>
        <dbReference type="PROSITE-ProRule" id="PRU01360"/>
    </source>
</evidence>
<keyword evidence="7 8" id="KW-0998">Cell outer membrane</keyword>
<evidence type="ECO:0000313" key="13">
    <source>
        <dbReference type="Proteomes" id="UP001501508"/>
    </source>
</evidence>
<dbReference type="Gene3D" id="2.170.130.10">
    <property type="entry name" value="TonB-dependent receptor, plug domain"/>
    <property type="match status" value="1"/>
</dbReference>
<evidence type="ECO:0000256" key="3">
    <source>
        <dbReference type="ARBA" id="ARBA00022452"/>
    </source>
</evidence>
<sequence length="1166" mass="127078">MSGAATAPGNIRGEFPPLQPAGEYAATLRDLLILLRNKHKVNILFEDKLVNHPAAGTRLSGNATLEQNLTRILQPYHLSFKKVGEGVYVITKAGKDQEGTSALPVPFPAGQEAFANIPEPAGPLSRSGAENNDGPSAYAAGREIRGKVTDENGEPLPGVSILLKGTQQGTISDAEGIFSLPAVNTGDVLVFSFVGYLPQELVAGNSSSLEVTLKVDVKTLTEVVVTALGIERDKKALGYSAQEIKGSDLTEARESNIANSLKGRVAGLHVNSSSSGPGGSSYVVIRGASSLTGDNQPLYVVDGVPIDNQTLDAASPAGGRDFGDGVGNINPDDVESMTVLKGPSAAALYGARGANGVILITTKKGTKKKGIGVDFNSNATFETPNVLPRYQNVWGGGYGGTYSSFGTTTQNGVEYPLWTNSMYDHWGGKMDGRMIVMAGMPEFGPVAYNPQPDDNIREFYRVGQTFTNTIAVSGGDKNTSVRLSVSDLHNRHILPTSSYNRQTINLNFSSAISNKLNIEGRVNYVRQEGTNRPELGYTTSSGNPAIALNLLSRFVDLDWLRNYKRADGSMINYIVRAPHNPYWIANEFLSDDKRDRMMGYIKLRYQITPWLDFQARTGTDFYGDVRNERIGIGTTGASTIRGQIKSADWKAREDNSDFLLTASGKMNGVLSGSFSVGGNRLDRYQSVTGFTGTNLILDNVYHISNAGNVVPRSGITRKRMHSLYAMGQIAYKDVLFLDVTGRNDWSSTLGIDNRSFFYPSTNLSFVFSEAADLNFRPLSFGKIRVSYAQAGRDANPFQTTAGYTLLNAAFADQKFAQISSRIPLLNLKNELKTSYELGADLRFFANRVGVDFTYYYSETKNQIVPLPLSATTGFSDRVINAGNISNKGFELLLTLKPFSNPNGFSWNTIINLSQNKSKVIELYDGVESISLITQTYANIEARPGQPYGNIVGYKYLRNDEGRLLLTDAGRLQRTTEKAILGNIQPDLLGGLTNEFFYKGVTLSALVDIRKGGQVFSYTKYNEMANGTGKFTQERGDGLEMLIDGVILKPDGSYMENNIPVTPQNYYAPRAWSNMGEEFVIDASYVSLREITLGYTFPSKLTTRTPFRSVKLSAVARNLAYFYRDPQFRMMGVSPESATNSSTAAQGIQAHSLPTTRSLGFNLSLSF</sequence>